<feature type="binding site" evidence="18">
    <location>
        <position position="59"/>
    </location>
    <ligand>
        <name>K(+)</name>
        <dbReference type="ChEBI" id="CHEBI:29103"/>
    </ligand>
</feature>
<feature type="binding site" evidence="18">
    <location>
        <begin position="58"/>
        <end position="62"/>
    </location>
    <ligand>
        <name>(6S)-NADPHX</name>
        <dbReference type="ChEBI" id="CHEBI:64076"/>
    </ligand>
</feature>
<dbReference type="EC" id="5.1.99.6" evidence="19"/>
<feature type="binding site" evidence="18">
    <location>
        <position position="121"/>
    </location>
    <ligand>
        <name>K(+)</name>
        <dbReference type="ChEBI" id="CHEBI:29103"/>
    </ligand>
</feature>
<evidence type="ECO:0000256" key="11">
    <source>
        <dbReference type="ARBA" id="ARBA00023235"/>
    </source>
</evidence>
<reference evidence="23" key="1">
    <citation type="journal article" date="2019" name="Int. J. Syst. Evol. Microbiol.">
        <title>The Global Catalogue of Microorganisms (GCM) 10K type strain sequencing project: providing services to taxonomists for standard genome sequencing and annotation.</title>
        <authorList>
            <consortium name="The Broad Institute Genomics Platform"/>
            <consortium name="The Broad Institute Genome Sequencing Center for Infectious Disease"/>
            <person name="Wu L."/>
            <person name="Ma J."/>
        </authorList>
    </citation>
    <scope>NUCLEOTIDE SEQUENCE [LARGE SCALE GENOMIC DNA]</scope>
    <source>
        <strain evidence="23">CGMCC 1.15461</strain>
    </source>
</reference>
<evidence type="ECO:0000256" key="16">
    <source>
        <dbReference type="ARBA" id="ARBA00049209"/>
    </source>
</evidence>
<feature type="binding site" evidence="18">
    <location>
        <position position="157"/>
    </location>
    <ligand>
        <name>K(+)</name>
        <dbReference type="ChEBI" id="CHEBI:29103"/>
    </ligand>
</feature>
<dbReference type="PROSITE" id="PS51383">
    <property type="entry name" value="YJEF_C_3"/>
    <property type="match status" value="1"/>
</dbReference>
<dbReference type="EMBL" id="BMJE01000005">
    <property type="protein sequence ID" value="GGB80925.1"/>
    <property type="molecule type" value="Genomic_DNA"/>
</dbReference>
<evidence type="ECO:0000256" key="5">
    <source>
        <dbReference type="ARBA" id="ARBA00022723"/>
    </source>
</evidence>
<dbReference type="PROSITE" id="PS01050">
    <property type="entry name" value="YJEF_C_2"/>
    <property type="match status" value="1"/>
</dbReference>
<protein>
    <recommendedName>
        <fullName evidence="19">Bifunctional NAD(P)H-hydrate repair enzyme</fullName>
    </recommendedName>
    <alternativeName>
        <fullName evidence="19">Nicotinamide nucleotide repair protein</fullName>
    </alternativeName>
    <domain>
        <recommendedName>
            <fullName evidence="19">ADP-dependent (S)-NAD(P)H-hydrate dehydratase</fullName>
            <ecNumber evidence="19">4.2.1.136</ecNumber>
        </recommendedName>
        <alternativeName>
            <fullName evidence="19">ADP-dependent NAD(P)HX dehydratase</fullName>
        </alternativeName>
    </domain>
    <domain>
        <recommendedName>
            <fullName evidence="19">NAD(P)H-hydrate epimerase</fullName>
            <ecNumber evidence="19">5.1.99.6</ecNumber>
        </recommendedName>
    </domain>
</protein>
<feature type="domain" description="YjeF C-terminal" evidence="20">
    <location>
        <begin position="219"/>
        <end position="490"/>
    </location>
</feature>
<dbReference type="HAMAP" id="MF_01965">
    <property type="entry name" value="NADHX_dehydratase"/>
    <property type="match status" value="1"/>
</dbReference>
<comment type="cofactor">
    <cofactor evidence="17">
        <name>Mg(2+)</name>
        <dbReference type="ChEBI" id="CHEBI:18420"/>
    </cofactor>
</comment>
<comment type="similarity">
    <text evidence="17">Belongs to the NnrD/CARKD family.</text>
</comment>
<name>A0ABQ1JYX2_9FLAO</name>
<evidence type="ECO:0000259" key="21">
    <source>
        <dbReference type="PROSITE" id="PS51385"/>
    </source>
</evidence>
<feature type="binding site" evidence="17">
    <location>
        <position position="316"/>
    </location>
    <ligand>
        <name>(6S)-NADPHX</name>
        <dbReference type="ChEBI" id="CHEBI:64076"/>
    </ligand>
</feature>
<feature type="binding site" evidence="18">
    <location>
        <begin position="125"/>
        <end position="131"/>
    </location>
    <ligand>
        <name>(6S)-NADPHX</name>
        <dbReference type="ChEBI" id="CHEBI:64076"/>
    </ligand>
</feature>
<evidence type="ECO:0000256" key="9">
    <source>
        <dbReference type="ARBA" id="ARBA00022958"/>
    </source>
</evidence>
<feature type="binding site" evidence="18">
    <location>
        <position position="154"/>
    </location>
    <ligand>
        <name>(6S)-NADPHX</name>
        <dbReference type="ChEBI" id="CHEBI:64076"/>
    </ligand>
</feature>
<feature type="binding site" evidence="17">
    <location>
        <position position="367"/>
    </location>
    <ligand>
        <name>(6S)-NADPHX</name>
        <dbReference type="ChEBI" id="CHEBI:64076"/>
    </ligand>
</feature>
<keyword evidence="11 18" id="KW-0413">Isomerase</keyword>
<dbReference type="SUPFAM" id="SSF53613">
    <property type="entry name" value="Ribokinase-like"/>
    <property type="match status" value="1"/>
</dbReference>
<evidence type="ECO:0000313" key="23">
    <source>
        <dbReference type="Proteomes" id="UP000615760"/>
    </source>
</evidence>
<evidence type="ECO:0000256" key="10">
    <source>
        <dbReference type="ARBA" id="ARBA00023027"/>
    </source>
</evidence>
<dbReference type="InterPro" id="IPR036652">
    <property type="entry name" value="YjeF_N_dom_sf"/>
</dbReference>
<comment type="catalytic activity">
    <reaction evidence="16 17 19">
        <text>(6S)-NADPHX + ADP = AMP + phosphate + NADPH + H(+)</text>
        <dbReference type="Rhea" id="RHEA:32235"/>
        <dbReference type="ChEBI" id="CHEBI:15378"/>
        <dbReference type="ChEBI" id="CHEBI:43474"/>
        <dbReference type="ChEBI" id="CHEBI:57783"/>
        <dbReference type="ChEBI" id="CHEBI:64076"/>
        <dbReference type="ChEBI" id="CHEBI:456215"/>
        <dbReference type="ChEBI" id="CHEBI:456216"/>
        <dbReference type="EC" id="4.2.1.136"/>
    </reaction>
</comment>
<keyword evidence="7 17" id="KW-0067">ATP-binding</keyword>
<evidence type="ECO:0000256" key="18">
    <source>
        <dbReference type="HAMAP-Rule" id="MF_01966"/>
    </source>
</evidence>
<dbReference type="NCBIfam" id="TIGR00197">
    <property type="entry name" value="yjeF_nterm"/>
    <property type="match status" value="1"/>
</dbReference>
<keyword evidence="6 17" id="KW-0547">Nucleotide-binding</keyword>
<gene>
    <name evidence="18" type="primary">nnrE</name>
    <name evidence="17" type="synonym">nnrD</name>
    <name evidence="22" type="ORF">GCM10007424_21280</name>
</gene>
<sequence length="493" mass="53724">MKIFNASQVKEADTISIQKQNITSTELMERAATKAFQWIQNKFTNTETTFHVFCGQGNNGGDGLVIARLLKKEGYNVSATIVEGAGKPTDDFTINLDRLKSVGLEPTLNYAEAEKKQVIIDTIFGIGLTRSLNDEVKKVITYINNTKAVKIAIDVPSGLFLDRKTEIAVQSDYVLTFQVPKLALYLPGNYPYVKAIEVLDIGLDEACIAETETNYYLTDNQVASQIYKPLSPSAHKGTQGHAMIIGGSYGKMGAACLSAKAALKAGCGLVTAYIPKCGYTIMQTYLPEAMVLTDSDEHIQEIAFDLEPSSIGIGMGLGVEKETQRSIYDFFLMKPTKTVIDADAINILSKNKKWLELLPQQSILTPHPKELQRLIGEWDDDFDMLEKLKTFSKQNKVVIVAKNARTIVVDGDTVYVNSSGNAALATGGSGDVLTGILTGLLAQGYNNTEAAVLGVYLHGLTADIAIKEISAHTFTASSIIDYLSQAYKQIDKV</sequence>
<keyword evidence="8 17" id="KW-0521">NADP</keyword>
<comment type="similarity">
    <text evidence="4 19">In the C-terminal section; belongs to the NnrD/CARKD family.</text>
</comment>
<evidence type="ECO:0000256" key="13">
    <source>
        <dbReference type="ARBA" id="ARBA00023268"/>
    </source>
</evidence>
<dbReference type="RefSeq" id="WP_188621274.1">
    <property type="nucleotide sequence ID" value="NZ_BMJE01000005.1"/>
</dbReference>
<evidence type="ECO:0000256" key="15">
    <source>
        <dbReference type="ARBA" id="ARBA00048238"/>
    </source>
</evidence>
<dbReference type="Pfam" id="PF01256">
    <property type="entry name" value="Carb_kinase"/>
    <property type="match status" value="1"/>
</dbReference>
<comment type="similarity">
    <text evidence="18">Belongs to the NnrE/AIBP family.</text>
</comment>
<dbReference type="PANTHER" id="PTHR12592">
    <property type="entry name" value="ATP-DEPENDENT (S)-NAD(P)H-HYDRATE DEHYDRATASE FAMILY MEMBER"/>
    <property type="match status" value="1"/>
</dbReference>
<dbReference type="Gene3D" id="3.40.50.10260">
    <property type="entry name" value="YjeF N-terminal domain"/>
    <property type="match status" value="1"/>
</dbReference>
<dbReference type="CDD" id="cd01171">
    <property type="entry name" value="YXKO-related"/>
    <property type="match status" value="1"/>
</dbReference>
<keyword evidence="13" id="KW-0511">Multifunctional enzyme</keyword>
<comment type="catalytic activity">
    <reaction evidence="15 17 19">
        <text>(6S)-NADHX + ADP = AMP + phosphate + NADH + H(+)</text>
        <dbReference type="Rhea" id="RHEA:32223"/>
        <dbReference type="ChEBI" id="CHEBI:15378"/>
        <dbReference type="ChEBI" id="CHEBI:43474"/>
        <dbReference type="ChEBI" id="CHEBI:57945"/>
        <dbReference type="ChEBI" id="CHEBI:64074"/>
        <dbReference type="ChEBI" id="CHEBI:456215"/>
        <dbReference type="ChEBI" id="CHEBI:456216"/>
        <dbReference type="EC" id="4.2.1.136"/>
    </reaction>
</comment>
<comment type="function">
    <text evidence="14 19">Bifunctional enzyme that catalyzes the epimerization of the S- and R-forms of NAD(P)HX and the dehydration of the S-form of NAD(P)HX at the expense of ADP, which is converted to AMP. This allows the repair of both epimers of NAD(P)HX, a damaged form of NAD(P)H that is a result of enzymatic or heat-dependent hydration.</text>
</comment>
<feature type="domain" description="YjeF N-terminal" evidence="21">
    <location>
        <begin position="9"/>
        <end position="209"/>
    </location>
</feature>
<keyword evidence="10 17" id="KW-0520">NAD</keyword>
<keyword evidence="23" id="KW-1185">Reference proteome</keyword>
<feature type="binding site" evidence="17">
    <location>
        <begin position="402"/>
        <end position="406"/>
    </location>
    <ligand>
        <name>AMP</name>
        <dbReference type="ChEBI" id="CHEBI:456215"/>
    </ligand>
</feature>
<dbReference type="InterPro" id="IPR017953">
    <property type="entry name" value="Carbohydrate_kinase_pred_CS"/>
</dbReference>
<keyword evidence="12 17" id="KW-0456">Lyase</keyword>
<evidence type="ECO:0000256" key="7">
    <source>
        <dbReference type="ARBA" id="ARBA00022840"/>
    </source>
</evidence>
<comment type="caution">
    <text evidence="22">The sequence shown here is derived from an EMBL/GenBank/DDBJ whole genome shotgun (WGS) entry which is preliminary data.</text>
</comment>
<dbReference type="InterPro" id="IPR004443">
    <property type="entry name" value="YjeF_N_dom"/>
</dbReference>
<comment type="catalytic activity">
    <reaction evidence="2 18 19">
        <text>(6R)-NADPHX = (6S)-NADPHX</text>
        <dbReference type="Rhea" id="RHEA:32227"/>
        <dbReference type="ChEBI" id="CHEBI:64076"/>
        <dbReference type="ChEBI" id="CHEBI:64077"/>
        <dbReference type="EC" id="5.1.99.6"/>
    </reaction>
</comment>
<dbReference type="PANTHER" id="PTHR12592:SF0">
    <property type="entry name" value="ATP-DEPENDENT (S)-NAD(P)H-HYDRATE DEHYDRATASE"/>
    <property type="match status" value="1"/>
</dbReference>
<feature type="binding site" evidence="17">
    <location>
        <position position="254"/>
    </location>
    <ligand>
        <name>(6S)-NADPHX</name>
        <dbReference type="ChEBI" id="CHEBI:64076"/>
    </ligand>
</feature>
<comment type="subunit">
    <text evidence="17">Homotetramer.</text>
</comment>
<accession>A0ABQ1JYX2</accession>
<dbReference type="InterPro" id="IPR030677">
    <property type="entry name" value="Nnr"/>
</dbReference>
<dbReference type="InterPro" id="IPR000631">
    <property type="entry name" value="CARKD"/>
</dbReference>
<evidence type="ECO:0000256" key="6">
    <source>
        <dbReference type="ARBA" id="ARBA00022741"/>
    </source>
</evidence>
<dbReference type="NCBIfam" id="TIGR00196">
    <property type="entry name" value="yjeF_cterm"/>
    <property type="match status" value="1"/>
</dbReference>
<dbReference type="Proteomes" id="UP000615760">
    <property type="component" value="Unassembled WGS sequence"/>
</dbReference>
<dbReference type="SUPFAM" id="SSF64153">
    <property type="entry name" value="YjeF N-terminal domain-like"/>
    <property type="match status" value="1"/>
</dbReference>
<comment type="cofactor">
    <cofactor evidence="18 19">
        <name>K(+)</name>
        <dbReference type="ChEBI" id="CHEBI:29103"/>
    </cofactor>
    <text evidence="18 19">Binds 1 potassium ion per subunit.</text>
</comment>
<feature type="binding site" evidence="17">
    <location>
        <position position="431"/>
    </location>
    <ligand>
        <name>(6S)-NADPHX</name>
        <dbReference type="ChEBI" id="CHEBI:64076"/>
    </ligand>
</feature>
<organism evidence="22 23">
    <name type="scientific">Flavobacterium suaedae</name>
    <dbReference type="NCBI Taxonomy" id="1767027"/>
    <lineage>
        <taxon>Bacteria</taxon>
        <taxon>Pseudomonadati</taxon>
        <taxon>Bacteroidota</taxon>
        <taxon>Flavobacteriia</taxon>
        <taxon>Flavobacteriales</taxon>
        <taxon>Flavobacteriaceae</taxon>
        <taxon>Flavobacterium</taxon>
    </lineage>
</organism>
<dbReference type="Pfam" id="PF03853">
    <property type="entry name" value="YjeF_N"/>
    <property type="match status" value="1"/>
</dbReference>
<evidence type="ECO:0000256" key="1">
    <source>
        <dbReference type="ARBA" id="ARBA00000013"/>
    </source>
</evidence>
<comment type="function">
    <text evidence="18">Catalyzes the epimerization of the S- and R-forms of NAD(P)HX, a damaged form of NAD(P)H that is a result of enzymatic or heat-dependent hydration. This is a prerequisite for the S-specific NAD(P)H-hydrate dehydratase to allow the repair of both epimers of NAD(P)HX.</text>
</comment>
<comment type="catalytic activity">
    <reaction evidence="1 18 19">
        <text>(6R)-NADHX = (6S)-NADHX</text>
        <dbReference type="Rhea" id="RHEA:32215"/>
        <dbReference type="ChEBI" id="CHEBI:64074"/>
        <dbReference type="ChEBI" id="CHEBI:64075"/>
        <dbReference type="EC" id="5.1.99.6"/>
    </reaction>
</comment>
<keyword evidence="9 18" id="KW-0630">Potassium</keyword>
<dbReference type="PIRSF" id="PIRSF017184">
    <property type="entry name" value="Nnr"/>
    <property type="match status" value="1"/>
</dbReference>
<comment type="caution">
    <text evidence="18">Lacks conserved residue(s) required for the propagation of feature annotation.</text>
</comment>
<evidence type="ECO:0000256" key="12">
    <source>
        <dbReference type="ARBA" id="ARBA00023239"/>
    </source>
</evidence>
<keyword evidence="5 18" id="KW-0479">Metal-binding</keyword>
<evidence type="ECO:0000256" key="8">
    <source>
        <dbReference type="ARBA" id="ARBA00022857"/>
    </source>
</evidence>
<evidence type="ECO:0000256" key="4">
    <source>
        <dbReference type="ARBA" id="ARBA00009524"/>
    </source>
</evidence>
<feature type="binding site" evidence="17">
    <location>
        <position position="430"/>
    </location>
    <ligand>
        <name>AMP</name>
        <dbReference type="ChEBI" id="CHEBI:456215"/>
    </ligand>
</feature>
<comment type="similarity">
    <text evidence="3 19">In the N-terminal section; belongs to the NnrE/AIBP family.</text>
</comment>
<dbReference type="EC" id="4.2.1.136" evidence="19"/>
<dbReference type="Gene3D" id="3.40.1190.20">
    <property type="match status" value="1"/>
</dbReference>
<evidence type="ECO:0000259" key="20">
    <source>
        <dbReference type="PROSITE" id="PS51383"/>
    </source>
</evidence>
<evidence type="ECO:0000256" key="3">
    <source>
        <dbReference type="ARBA" id="ARBA00006001"/>
    </source>
</evidence>
<dbReference type="PROSITE" id="PS51385">
    <property type="entry name" value="YJEF_N"/>
    <property type="match status" value="1"/>
</dbReference>
<evidence type="ECO:0000256" key="2">
    <source>
        <dbReference type="ARBA" id="ARBA00000909"/>
    </source>
</evidence>
<evidence type="ECO:0000313" key="22">
    <source>
        <dbReference type="EMBL" id="GGB80925.1"/>
    </source>
</evidence>
<comment type="function">
    <text evidence="17">Catalyzes the dehydration of the S-form of NAD(P)HX at the expense of ADP, which is converted to AMP. Together with NAD(P)HX epimerase, which catalyzes the epimerization of the S- and R-forms, the enzyme allows the repair of both epimers of NAD(P)HX, a damaged form of NAD(P)H that is a result of enzymatic or heat-dependent hydration.</text>
</comment>
<evidence type="ECO:0000256" key="17">
    <source>
        <dbReference type="HAMAP-Rule" id="MF_01965"/>
    </source>
</evidence>
<dbReference type="InterPro" id="IPR029056">
    <property type="entry name" value="Ribokinase-like"/>
</dbReference>
<proteinExistence type="inferred from homology"/>
<dbReference type="HAMAP" id="MF_01966">
    <property type="entry name" value="NADHX_epimerase"/>
    <property type="match status" value="1"/>
</dbReference>
<evidence type="ECO:0000256" key="19">
    <source>
        <dbReference type="PIRNR" id="PIRNR017184"/>
    </source>
</evidence>
<evidence type="ECO:0000256" key="14">
    <source>
        <dbReference type="ARBA" id="ARBA00025153"/>
    </source>
</evidence>